<sequence>MLLFAHKIQVDFLLFDPDLYKLMNNTYMHVVCNRALTSVKNCGLDMLVTTEPSLKWKKNAAEKKLKHMDGADDEYFEETLIMDDMEVDIISYIFIESDKMIRHF</sequence>
<protein>
    <submittedName>
        <fullName evidence="1">Uncharacterized protein</fullName>
    </submittedName>
</protein>
<keyword evidence="2" id="KW-1185">Reference proteome</keyword>
<organism evidence="1 2">
    <name type="scientific">Intoshia linei</name>
    <dbReference type="NCBI Taxonomy" id="1819745"/>
    <lineage>
        <taxon>Eukaryota</taxon>
        <taxon>Metazoa</taxon>
        <taxon>Spiralia</taxon>
        <taxon>Lophotrochozoa</taxon>
        <taxon>Mesozoa</taxon>
        <taxon>Orthonectida</taxon>
        <taxon>Rhopaluridae</taxon>
        <taxon>Intoshia</taxon>
    </lineage>
</organism>
<dbReference type="EMBL" id="LWCA01000400">
    <property type="protein sequence ID" value="OAF68706.1"/>
    <property type="molecule type" value="Genomic_DNA"/>
</dbReference>
<reference evidence="1 2" key="1">
    <citation type="submission" date="2016-04" db="EMBL/GenBank/DDBJ databases">
        <title>The genome of Intoshia linei affirms orthonectids as highly simplified spiralians.</title>
        <authorList>
            <person name="Mikhailov K.V."/>
            <person name="Slusarev G.S."/>
            <person name="Nikitin M.A."/>
            <person name="Logacheva M.D."/>
            <person name="Penin A."/>
            <person name="Aleoshin V."/>
            <person name="Panchin Y.V."/>
        </authorList>
    </citation>
    <scope>NUCLEOTIDE SEQUENCE [LARGE SCALE GENOMIC DNA]</scope>
    <source>
        <strain evidence="1">Intl2013</strain>
        <tissue evidence="1">Whole animal</tissue>
    </source>
</reference>
<accession>A0A177B398</accession>
<evidence type="ECO:0000313" key="2">
    <source>
        <dbReference type="Proteomes" id="UP000078046"/>
    </source>
</evidence>
<comment type="caution">
    <text evidence="1">The sequence shown here is derived from an EMBL/GenBank/DDBJ whole genome shotgun (WGS) entry which is preliminary data.</text>
</comment>
<proteinExistence type="predicted"/>
<dbReference type="Proteomes" id="UP000078046">
    <property type="component" value="Unassembled WGS sequence"/>
</dbReference>
<dbReference type="AlphaFoldDB" id="A0A177B398"/>
<name>A0A177B398_9BILA</name>
<evidence type="ECO:0000313" key="1">
    <source>
        <dbReference type="EMBL" id="OAF68706.1"/>
    </source>
</evidence>
<gene>
    <name evidence="1" type="ORF">A3Q56_03544</name>
</gene>